<feature type="compositionally biased region" description="Polar residues" evidence="1">
    <location>
        <begin position="553"/>
        <end position="578"/>
    </location>
</feature>
<dbReference type="PANTHER" id="PTHR24359">
    <property type="entry name" value="SERINE/THREONINE-PROTEIN KINASE SBK1"/>
    <property type="match status" value="1"/>
</dbReference>
<feature type="region of interest" description="Disordered" evidence="1">
    <location>
        <begin position="847"/>
        <end position="886"/>
    </location>
</feature>
<protein>
    <submittedName>
        <fullName evidence="3">Kinase-like protein</fullName>
    </submittedName>
</protein>
<evidence type="ECO:0000256" key="1">
    <source>
        <dbReference type="SAM" id="MobiDB-lite"/>
    </source>
</evidence>
<dbReference type="PANTHER" id="PTHR24359:SF1">
    <property type="entry name" value="INHIBITOR OF NUCLEAR FACTOR KAPPA-B KINASE EPSILON SUBUNIT HOMOLOG 1-RELATED"/>
    <property type="match status" value="1"/>
</dbReference>
<proteinExistence type="predicted"/>
<dbReference type="GO" id="GO:0005524">
    <property type="term" value="F:ATP binding"/>
    <property type="evidence" value="ECO:0007669"/>
    <property type="project" value="InterPro"/>
</dbReference>
<dbReference type="InterPro" id="IPR036465">
    <property type="entry name" value="vWFA_dom_sf"/>
</dbReference>
<keyword evidence="3" id="KW-0808">Transferase</keyword>
<dbReference type="InterPro" id="IPR011009">
    <property type="entry name" value="Kinase-like_dom_sf"/>
</dbReference>
<keyword evidence="4" id="KW-1185">Reference proteome</keyword>
<evidence type="ECO:0000259" key="2">
    <source>
        <dbReference type="PROSITE" id="PS50011"/>
    </source>
</evidence>
<dbReference type="SUPFAM" id="SSF53300">
    <property type="entry name" value="vWA-like"/>
    <property type="match status" value="1"/>
</dbReference>
<dbReference type="Pfam" id="PF00069">
    <property type="entry name" value="Pkinase"/>
    <property type="match status" value="1"/>
</dbReference>
<organism evidence="3 4">
    <name type="scientific">Delitschia confertaspora ATCC 74209</name>
    <dbReference type="NCBI Taxonomy" id="1513339"/>
    <lineage>
        <taxon>Eukaryota</taxon>
        <taxon>Fungi</taxon>
        <taxon>Dikarya</taxon>
        <taxon>Ascomycota</taxon>
        <taxon>Pezizomycotina</taxon>
        <taxon>Dothideomycetes</taxon>
        <taxon>Pleosporomycetidae</taxon>
        <taxon>Pleosporales</taxon>
        <taxon>Delitschiaceae</taxon>
        <taxon>Delitschia</taxon>
    </lineage>
</organism>
<dbReference type="Gene3D" id="1.10.510.10">
    <property type="entry name" value="Transferase(Phosphotransferase) domain 1"/>
    <property type="match status" value="1"/>
</dbReference>
<dbReference type="OrthoDB" id="5986190at2759"/>
<evidence type="ECO:0000313" key="3">
    <source>
        <dbReference type="EMBL" id="KAF2204802.1"/>
    </source>
</evidence>
<keyword evidence="3" id="KW-0418">Kinase</keyword>
<dbReference type="AlphaFoldDB" id="A0A9P4MW59"/>
<dbReference type="EMBL" id="ML993868">
    <property type="protein sequence ID" value="KAF2204802.1"/>
    <property type="molecule type" value="Genomic_DNA"/>
</dbReference>
<dbReference type="InterPro" id="IPR000719">
    <property type="entry name" value="Prot_kinase_dom"/>
</dbReference>
<dbReference type="GO" id="GO:0004674">
    <property type="term" value="F:protein serine/threonine kinase activity"/>
    <property type="evidence" value="ECO:0007669"/>
    <property type="project" value="TreeGrafter"/>
</dbReference>
<dbReference type="Proteomes" id="UP000799536">
    <property type="component" value="Unassembled WGS sequence"/>
</dbReference>
<gene>
    <name evidence="3" type="ORF">GQ43DRAFT_115578</name>
</gene>
<reference evidence="3" key="1">
    <citation type="journal article" date="2020" name="Stud. Mycol.">
        <title>101 Dothideomycetes genomes: a test case for predicting lifestyles and emergence of pathogens.</title>
        <authorList>
            <person name="Haridas S."/>
            <person name="Albert R."/>
            <person name="Binder M."/>
            <person name="Bloem J."/>
            <person name="Labutti K."/>
            <person name="Salamov A."/>
            <person name="Andreopoulos B."/>
            <person name="Baker S."/>
            <person name="Barry K."/>
            <person name="Bills G."/>
            <person name="Bluhm B."/>
            <person name="Cannon C."/>
            <person name="Castanera R."/>
            <person name="Culley D."/>
            <person name="Daum C."/>
            <person name="Ezra D."/>
            <person name="Gonzalez J."/>
            <person name="Henrissat B."/>
            <person name="Kuo A."/>
            <person name="Liang C."/>
            <person name="Lipzen A."/>
            <person name="Lutzoni F."/>
            <person name="Magnuson J."/>
            <person name="Mondo S."/>
            <person name="Nolan M."/>
            <person name="Ohm R."/>
            <person name="Pangilinan J."/>
            <person name="Park H.-J."/>
            <person name="Ramirez L."/>
            <person name="Alfaro M."/>
            <person name="Sun H."/>
            <person name="Tritt A."/>
            <person name="Yoshinaga Y."/>
            <person name="Zwiers L.-H."/>
            <person name="Turgeon B."/>
            <person name="Goodwin S."/>
            <person name="Spatafora J."/>
            <person name="Crous P."/>
            <person name="Grigoriev I."/>
        </authorList>
    </citation>
    <scope>NUCLEOTIDE SEQUENCE</scope>
    <source>
        <strain evidence="3">ATCC 74209</strain>
    </source>
</reference>
<sequence length="886" mass="102148">MAATNANTAQLEIEFRNFLRTRQQPGHSAEGSCPFIPYHVLRDYLDGGRLQEVLSAYGQRDSAGTIQRKYLRVFAVLILIKKVEWIGYFLQQVHSDDSYLPFYPLEHPPYFLSPERIDFFEEFYKTQWQFCALKFEKEEMFSNRDYEPKQILPIIEKEPLKTGASCTTYKITLHDDYNLLFAKDDNRTHKPKVFVLKTYSIEFPQAKRYYHNEVDAFKNLMEPKKVEQNIVTFYGSWRQDTTYNVLLEYADQGTLLDYFERNEPPEEAEDIIKFWSAILDLVKGLQRIHELELFTDGPRVLQGIHQDVKPSNILVCSGNQNSPYDVVFKLADMGLSHFTAVMKGEDAESIDGYGTAMYSAPECCRADTFRERSDLRVKPLIDIWSLECVLSEVAVWTVFGNRRLLKYRDLRAAETDQIPQLKAAGYSGCFHNGRQVLQAVFAMHKKLRANHRNSDYIIEPILMMVENMLVSHRTRWTALQVYDFWQQILEKAKEQQQYPGVFQTIPYPVAPRIPPPELPPEMEDGDTMRTGISLVKEIQEESPSEIISLSPITPKNSGRRQSTPHRSCDQQGSSNPHGPNSVIERAYNMPPLRAKKQWPNALIQSVHVWMQAKKENKPFHLPGEDYARRLNGRDHVFLIDDSASMKDHWLDVVWVFQALGYLVKATDPDGIDILLANSLTWHHHKHTTELKDRLLRVTPRGRCNMKEALAAVLKKYGPETDKTLEKPRHRSRFSISLPLSPKLPAEKRGLSIYVLTDGVWQDGPRPVCGVEEPIELVVSKLKDNGLLDFVVGVQFIQFGDDKIGTERLELLDSGLKEEFGIDMDIVDTTHSTGNVWKMLLGAIDRHWDDDKTPPPSPTPTKRQSYQPLDHNVNRNTFHFRNGDRYG</sequence>
<dbReference type="SMART" id="SM00220">
    <property type="entry name" value="S_TKc"/>
    <property type="match status" value="1"/>
</dbReference>
<evidence type="ECO:0000313" key="4">
    <source>
        <dbReference type="Proteomes" id="UP000799536"/>
    </source>
</evidence>
<comment type="caution">
    <text evidence="3">The sequence shown here is derived from an EMBL/GenBank/DDBJ whole genome shotgun (WGS) entry which is preliminary data.</text>
</comment>
<dbReference type="PROSITE" id="PS50011">
    <property type="entry name" value="PROTEIN_KINASE_DOM"/>
    <property type="match status" value="1"/>
</dbReference>
<feature type="region of interest" description="Disordered" evidence="1">
    <location>
        <begin position="539"/>
        <end position="584"/>
    </location>
</feature>
<dbReference type="SUPFAM" id="SSF56112">
    <property type="entry name" value="Protein kinase-like (PK-like)"/>
    <property type="match status" value="1"/>
</dbReference>
<feature type="domain" description="Protein kinase" evidence="2">
    <location>
        <begin position="154"/>
        <end position="462"/>
    </location>
</feature>
<accession>A0A9P4MW59</accession>
<name>A0A9P4MW59_9PLEO</name>